<keyword evidence="1" id="KW-0175">Coiled coil</keyword>
<organism evidence="2 3">
    <name type="scientific">Vagococcus entomophilus</name>
    <dbReference type="NCBI Taxonomy" id="1160095"/>
    <lineage>
        <taxon>Bacteria</taxon>
        <taxon>Bacillati</taxon>
        <taxon>Bacillota</taxon>
        <taxon>Bacilli</taxon>
        <taxon>Lactobacillales</taxon>
        <taxon>Enterococcaceae</taxon>
        <taxon>Vagococcus</taxon>
    </lineage>
</organism>
<sequence length="80" mass="9402">MGKKNQSSNISIEAFLDYEKRNYQPTNEGPKKVENERASFVDKKQNAAERYKKNLEKFEQLAQKEKASMIHVKNNHFLGR</sequence>
<accession>A0A430AG60</accession>
<evidence type="ECO:0000313" key="2">
    <source>
        <dbReference type="EMBL" id="RSU06895.1"/>
    </source>
</evidence>
<keyword evidence="3" id="KW-1185">Reference proteome</keyword>
<dbReference type="Proteomes" id="UP000288669">
    <property type="component" value="Unassembled WGS sequence"/>
</dbReference>
<dbReference type="RefSeq" id="WP_126823969.1">
    <property type="nucleotide sequence ID" value="NZ_JBHLWU010000002.1"/>
</dbReference>
<feature type="coiled-coil region" evidence="1">
    <location>
        <begin position="41"/>
        <end position="68"/>
    </location>
</feature>
<dbReference type="AlphaFoldDB" id="A0A430AG60"/>
<name>A0A430AG60_9ENTE</name>
<evidence type="ECO:0000313" key="3">
    <source>
        <dbReference type="Proteomes" id="UP000288669"/>
    </source>
</evidence>
<comment type="caution">
    <text evidence="2">The sequence shown here is derived from an EMBL/GenBank/DDBJ whole genome shotgun (WGS) entry which is preliminary data.</text>
</comment>
<protein>
    <submittedName>
        <fullName evidence="2">Uncharacterized protein</fullName>
    </submittedName>
</protein>
<dbReference type="EMBL" id="NGJZ01000002">
    <property type="protein sequence ID" value="RSU06895.1"/>
    <property type="molecule type" value="Genomic_DNA"/>
</dbReference>
<gene>
    <name evidence="2" type="ORF">CBF30_06440</name>
</gene>
<evidence type="ECO:0000256" key="1">
    <source>
        <dbReference type="SAM" id="Coils"/>
    </source>
</evidence>
<reference evidence="2 3" key="1">
    <citation type="submission" date="2017-05" db="EMBL/GenBank/DDBJ databases">
        <title>Vagococcus spp. assemblies.</title>
        <authorList>
            <person name="Gulvik C.A."/>
        </authorList>
    </citation>
    <scope>NUCLEOTIDE SEQUENCE [LARGE SCALE GENOMIC DNA]</scope>
    <source>
        <strain evidence="2 3">DSM 24756</strain>
    </source>
</reference>
<proteinExistence type="predicted"/>